<dbReference type="Gene3D" id="3.40.50.2000">
    <property type="entry name" value="Glycogen Phosphorylase B"/>
    <property type="match status" value="1"/>
</dbReference>
<accession>A0ABS5XSV9</accession>
<dbReference type="PANTHER" id="PTHR46401:SF2">
    <property type="entry name" value="GLYCOSYLTRANSFERASE WBBK-RELATED"/>
    <property type="match status" value="1"/>
</dbReference>
<sequence length="330" mass="34940">MRALSVDDRYRGAHGIGRYAREVLPRLGMPWHPLGLSGSPHTPWDALRRVPDSAREGVVYSPGYGALARAGRQVLTIHDLIQLQLPWPGRAKFLAYYAGPVRHVVRRAGLILTVSQTSAAAIAEWVDDDDVRIVDAGNGCSPAFTVSGGSGHGDHGAGDPGSDPYVVFVGNLRRHKNLDVVLRALRGAAGVRLRAVLPVREVAAAAARARELGVSERVALLSGLDDEALADLYRGAAATVMPSTIEGFGLPALESIACGVPVVHWRGCAAVSEVVGGRGWALESATDAEEWSHALRAAAGQRRRVSPPVGAHDWDRVAATVTQALRGIAI</sequence>
<organism evidence="3 4">
    <name type="scientific">Microbacterium flavum</name>
    <dbReference type="NCBI Taxonomy" id="415216"/>
    <lineage>
        <taxon>Bacteria</taxon>
        <taxon>Bacillati</taxon>
        <taxon>Actinomycetota</taxon>
        <taxon>Actinomycetes</taxon>
        <taxon>Micrococcales</taxon>
        <taxon>Microbacteriaceae</taxon>
        <taxon>Microbacterium</taxon>
    </lineage>
</organism>
<reference evidence="3 4" key="1">
    <citation type="submission" date="2021-03" db="EMBL/GenBank/DDBJ databases">
        <title>Microbacterium pauli sp. nov., isolated from microfiltered milk.</title>
        <authorList>
            <person name="Bellassi P."/>
            <person name="Fontana A."/>
            <person name="Callegari M.L."/>
            <person name="Lorenzo M."/>
            <person name="Cappa F."/>
        </authorList>
    </citation>
    <scope>NUCLEOTIDE SEQUENCE [LARGE SCALE GENOMIC DNA]</scope>
    <source>
        <strain evidence="3 4">DSM 18909</strain>
    </source>
</reference>
<evidence type="ECO:0000256" key="1">
    <source>
        <dbReference type="ARBA" id="ARBA00022679"/>
    </source>
</evidence>
<name>A0ABS5XSV9_9MICO</name>
<dbReference type="RefSeq" id="WP_215486850.1">
    <property type="nucleotide sequence ID" value="NZ_BAAAPJ010000002.1"/>
</dbReference>
<keyword evidence="1" id="KW-0808">Transferase</keyword>
<proteinExistence type="predicted"/>
<dbReference type="PANTHER" id="PTHR46401">
    <property type="entry name" value="GLYCOSYLTRANSFERASE WBBK-RELATED"/>
    <property type="match status" value="1"/>
</dbReference>
<evidence type="ECO:0000259" key="2">
    <source>
        <dbReference type="Pfam" id="PF00534"/>
    </source>
</evidence>
<dbReference type="Proteomes" id="UP000740605">
    <property type="component" value="Unassembled WGS sequence"/>
</dbReference>
<gene>
    <name evidence="3" type="ORF">J0P97_05935</name>
</gene>
<evidence type="ECO:0000313" key="4">
    <source>
        <dbReference type="Proteomes" id="UP000740605"/>
    </source>
</evidence>
<feature type="domain" description="Glycosyl transferase family 1" evidence="2">
    <location>
        <begin position="160"/>
        <end position="297"/>
    </location>
</feature>
<dbReference type="SUPFAM" id="SSF53756">
    <property type="entry name" value="UDP-Glycosyltransferase/glycogen phosphorylase"/>
    <property type="match status" value="1"/>
</dbReference>
<dbReference type="Pfam" id="PF00534">
    <property type="entry name" value="Glycos_transf_1"/>
    <property type="match status" value="1"/>
</dbReference>
<keyword evidence="4" id="KW-1185">Reference proteome</keyword>
<evidence type="ECO:0000313" key="3">
    <source>
        <dbReference type="EMBL" id="MBT8797609.1"/>
    </source>
</evidence>
<protein>
    <submittedName>
        <fullName evidence="3">Glycosyltransferase</fullName>
    </submittedName>
</protein>
<comment type="caution">
    <text evidence="3">The sequence shown here is derived from an EMBL/GenBank/DDBJ whole genome shotgun (WGS) entry which is preliminary data.</text>
</comment>
<dbReference type="EMBL" id="JAFLHG010000004">
    <property type="protein sequence ID" value="MBT8797609.1"/>
    <property type="molecule type" value="Genomic_DNA"/>
</dbReference>
<dbReference type="InterPro" id="IPR001296">
    <property type="entry name" value="Glyco_trans_1"/>
</dbReference>